<dbReference type="SUPFAM" id="SSF55729">
    <property type="entry name" value="Acyl-CoA N-acyltransferases (Nat)"/>
    <property type="match status" value="1"/>
</dbReference>
<dbReference type="Pfam" id="PF00583">
    <property type="entry name" value="Acetyltransf_1"/>
    <property type="match status" value="1"/>
</dbReference>
<protein>
    <recommendedName>
        <fullName evidence="2">N-acetyltransferase domain-containing protein</fullName>
    </recommendedName>
</protein>
<feature type="region of interest" description="Disordered" evidence="1">
    <location>
        <begin position="237"/>
        <end position="260"/>
    </location>
</feature>
<dbReference type="PROSITE" id="PS51186">
    <property type="entry name" value="GNAT"/>
    <property type="match status" value="1"/>
</dbReference>
<dbReference type="GO" id="GO:0016747">
    <property type="term" value="F:acyltransferase activity, transferring groups other than amino-acyl groups"/>
    <property type="evidence" value="ECO:0007669"/>
    <property type="project" value="InterPro"/>
</dbReference>
<evidence type="ECO:0000313" key="3">
    <source>
        <dbReference type="EMBL" id="KAK3369854.1"/>
    </source>
</evidence>
<dbReference type="Proteomes" id="UP001285441">
    <property type="component" value="Unassembled WGS sequence"/>
</dbReference>
<dbReference type="EMBL" id="JAULSW010000009">
    <property type="protein sequence ID" value="KAK3369854.1"/>
    <property type="molecule type" value="Genomic_DNA"/>
</dbReference>
<evidence type="ECO:0000256" key="1">
    <source>
        <dbReference type="SAM" id="MobiDB-lite"/>
    </source>
</evidence>
<dbReference type="Gene3D" id="3.40.630.30">
    <property type="match status" value="1"/>
</dbReference>
<reference evidence="3" key="2">
    <citation type="submission" date="2023-06" db="EMBL/GenBank/DDBJ databases">
        <authorList>
            <consortium name="Lawrence Berkeley National Laboratory"/>
            <person name="Haridas S."/>
            <person name="Hensen N."/>
            <person name="Bonometti L."/>
            <person name="Westerberg I."/>
            <person name="Brannstrom I.O."/>
            <person name="Guillou S."/>
            <person name="Cros-Aarteil S."/>
            <person name="Calhoun S."/>
            <person name="Kuo A."/>
            <person name="Mondo S."/>
            <person name="Pangilinan J."/>
            <person name="Riley R."/>
            <person name="LaButti K."/>
            <person name="Andreopoulos B."/>
            <person name="Lipzen A."/>
            <person name="Chen C."/>
            <person name="Yanf M."/>
            <person name="Daum C."/>
            <person name="Ng V."/>
            <person name="Clum A."/>
            <person name="Steindorff A."/>
            <person name="Ohm R."/>
            <person name="Martin F."/>
            <person name="Silar P."/>
            <person name="Natvig D."/>
            <person name="Lalanne C."/>
            <person name="Gautier V."/>
            <person name="Ament-velasquez S.L."/>
            <person name="Kruys A."/>
            <person name="Hutchinson M.I."/>
            <person name="Powell A.J."/>
            <person name="Barry K."/>
            <person name="Miller A.N."/>
            <person name="Grigoriev I.V."/>
            <person name="Debuchy R."/>
            <person name="Gladieux P."/>
            <person name="Thoren M.H."/>
            <person name="Johannesson H."/>
        </authorList>
    </citation>
    <scope>NUCLEOTIDE SEQUENCE</scope>
    <source>
        <strain evidence="3">CBS 232.78</strain>
    </source>
</reference>
<reference evidence="3" key="1">
    <citation type="journal article" date="2023" name="Mol. Phylogenet. Evol.">
        <title>Genome-scale phylogeny and comparative genomics of the fungal order Sordariales.</title>
        <authorList>
            <person name="Hensen N."/>
            <person name="Bonometti L."/>
            <person name="Westerberg I."/>
            <person name="Brannstrom I.O."/>
            <person name="Guillou S."/>
            <person name="Cros-Aarteil S."/>
            <person name="Calhoun S."/>
            <person name="Haridas S."/>
            <person name="Kuo A."/>
            <person name="Mondo S."/>
            <person name="Pangilinan J."/>
            <person name="Riley R."/>
            <person name="LaButti K."/>
            <person name="Andreopoulos B."/>
            <person name="Lipzen A."/>
            <person name="Chen C."/>
            <person name="Yan M."/>
            <person name="Daum C."/>
            <person name="Ng V."/>
            <person name="Clum A."/>
            <person name="Steindorff A."/>
            <person name="Ohm R.A."/>
            <person name="Martin F."/>
            <person name="Silar P."/>
            <person name="Natvig D.O."/>
            <person name="Lalanne C."/>
            <person name="Gautier V."/>
            <person name="Ament-Velasquez S.L."/>
            <person name="Kruys A."/>
            <person name="Hutchinson M.I."/>
            <person name="Powell A.J."/>
            <person name="Barry K."/>
            <person name="Miller A.N."/>
            <person name="Grigoriev I.V."/>
            <person name="Debuchy R."/>
            <person name="Gladieux P."/>
            <person name="Hiltunen Thoren M."/>
            <person name="Johannesson H."/>
        </authorList>
    </citation>
    <scope>NUCLEOTIDE SEQUENCE</scope>
    <source>
        <strain evidence="3">CBS 232.78</strain>
    </source>
</reference>
<keyword evidence="4" id="KW-1185">Reference proteome</keyword>
<accession>A0AAE0N569</accession>
<dbReference type="PANTHER" id="PTHR42791:SF2">
    <property type="entry name" value="N-ACETYLTRANSFERASE DOMAIN-CONTAINING PROTEIN"/>
    <property type="match status" value="1"/>
</dbReference>
<dbReference type="InterPro" id="IPR000182">
    <property type="entry name" value="GNAT_dom"/>
</dbReference>
<dbReference type="CDD" id="cd04301">
    <property type="entry name" value="NAT_SF"/>
    <property type="match status" value="1"/>
</dbReference>
<comment type="caution">
    <text evidence="3">The sequence shown here is derived from an EMBL/GenBank/DDBJ whole genome shotgun (WGS) entry which is preliminary data.</text>
</comment>
<dbReference type="InterPro" id="IPR052523">
    <property type="entry name" value="Trichothecene_AcTrans"/>
</dbReference>
<name>A0AAE0N569_9PEZI</name>
<organism evidence="3 4">
    <name type="scientific">Podospora didyma</name>
    <dbReference type="NCBI Taxonomy" id="330526"/>
    <lineage>
        <taxon>Eukaryota</taxon>
        <taxon>Fungi</taxon>
        <taxon>Dikarya</taxon>
        <taxon>Ascomycota</taxon>
        <taxon>Pezizomycotina</taxon>
        <taxon>Sordariomycetes</taxon>
        <taxon>Sordariomycetidae</taxon>
        <taxon>Sordariales</taxon>
        <taxon>Podosporaceae</taxon>
        <taxon>Podospora</taxon>
    </lineage>
</organism>
<feature type="domain" description="N-acetyltransferase" evidence="2">
    <location>
        <begin position="32"/>
        <end position="236"/>
    </location>
</feature>
<gene>
    <name evidence="3" type="ORF">B0H63DRAFT_514114</name>
</gene>
<evidence type="ECO:0000259" key="2">
    <source>
        <dbReference type="PROSITE" id="PS51186"/>
    </source>
</evidence>
<dbReference type="PANTHER" id="PTHR42791">
    <property type="entry name" value="GNAT FAMILY ACETYLTRANSFERASE"/>
    <property type="match status" value="1"/>
</dbReference>
<feature type="compositionally biased region" description="Low complexity" evidence="1">
    <location>
        <begin position="239"/>
        <end position="260"/>
    </location>
</feature>
<dbReference type="InterPro" id="IPR016181">
    <property type="entry name" value="Acyl_CoA_acyltransferase"/>
</dbReference>
<dbReference type="AlphaFoldDB" id="A0AAE0N569"/>
<proteinExistence type="predicted"/>
<sequence>MEIQIQGCTITDAHALAVNNMTAFFADPTWRLTWLNPQTGHFKPLSAIIQTTTERMPWKMLQSRDRNRHTKAVSTQTGELVGYARWILPSTPTKSGDAVWPEAQVPEITDPVLRQELEDRCKNADWQPREDTHELDDELYKRNQMHKSKNDYMILDFLAVHPSHSRKGIATKLVQRGVDIARKLEADIYLLAFEQGLNVYKRLGFRMIDHMIQDDSPYGGEGKFGRYFFEMEVPKTEKQVQGLDQDQNQDQDQSQEQGQQ</sequence>
<evidence type="ECO:0000313" key="4">
    <source>
        <dbReference type="Proteomes" id="UP001285441"/>
    </source>
</evidence>